<evidence type="ECO:0000256" key="2">
    <source>
        <dbReference type="ARBA" id="ARBA00022692"/>
    </source>
</evidence>
<dbReference type="InterPro" id="IPR016704">
    <property type="entry name" value="Conjugal_tfr_TrbD"/>
</dbReference>
<evidence type="ECO:0000313" key="6">
    <source>
        <dbReference type="EMBL" id="ACS79769.1"/>
    </source>
</evidence>
<dbReference type="eggNOG" id="COG5268">
    <property type="taxonomic scope" value="Bacteria"/>
</dbReference>
<keyword evidence="3 5" id="KW-1133">Transmembrane helix</keyword>
<dbReference type="Pfam" id="PF05101">
    <property type="entry name" value="VirB3"/>
    <property type="match status" value="1"/>
</dbReference>
<evidence type="ECO:0000256" key="5">
    <source>
        <dbReference type="SAM" id="Phobius"/>
    </source>
</evidence>
<dbReference type="InterPro" id="IPR007792">
    <property type="entry name" value="T4SS_VirB3/TrbD/AvhB"/>
</dbReference>
<dbReference type="RefSeq" id="WP_015851585.1">
    <property type="nucleotide sequence ID" value="NC_012881.1"/>
</dbReference>
<evidence type="ECO:0000256" key="4">
    <source>
        <dbReference type="ARBA" id="ARBA00023136"/>
    </source>
</evidence>
<dbReference type="HOGENOM" id="CLU_173974_1_0_7"/>
<dbReference type="PIRSF" id="PIRSF017854">
    <property type="entry name" value="T4SS_TrbD"/>
    <property type="match status" value="1"/>
</dbReference>
<gene>
    <name evidence="6" type="ordered locus">Desal_1707</name>
</gene>
<dbReference type="Proteomes" id="UP000002601">
    <property type="component" value="Chromosome"/>
</dbReference>
<evidence type="ECO:0000313" key="7">
    <source>
        <dbReference type="Proteomes" id="UP000002601"/>
    </source>
</evidence>
<name>C6BT65_MARSD</name>
<dbReference type="GO" id="GO:0016020">
    <property type="term" value="C:membrane"/>
    <property type="evidence" value="ECO:0007669"/>
    <property type="project" value="UniProtKB-SubCell"/>
</dbReference>
<evidence type="ECO:0000256" key="1">
    <source>
        <dbReference type="ARBA" id="ARBA00004370"/>
    </source>
</evidence>
<dbReference type="AlphaFoldDB" id="C6BT65"/>
<dbReference type="KEGG" id="dsa:Desal_1707"/>
<reference evidence="6 7" key="1">
    <citation type="submission" date="2009-06" db="EMBL/GenBank/DDBJ databases">
        <title>Complete sequence of Desulfovibrio salexigens DSM 2638.</title>
        <authorList>
            <consortium name="US DOE Joint Genome Institute"/>
            <person name="Lucas S."/>
            <person name="Copeland A."/>
            <person name="Lapidus A."/>
            <person name="Glavina del Rio T."/>
            <person name="Tice H."/>
            <person name="Bruce D."/>
            <person name="Goodwin L."/>
            <person name="Pitluck S."/>
            <person name="Munk A.C."/>
            <person name="Brettin T."/>
            <person name="Detter J.C."/>
            <person name="Han C."/>
            <person name="Tapia R."/>
            <person name="Larimer F."/>
            <person name="Land M."/>
            <person name="Hauser L."/>
            <person name="Kyrpides N."/>
            <person name="Anderson I."/>
            <person name="Wall J.D."/>
            <person name="Arkin A.P."/>
            <person name="Dehal P."/>
            <person name="Chivian D."/>
            <person name="Giles B."/>
            <person name="Hazen T.C."/>
        </authorList>
    </citation>
    <scope>NUCLEOTIDE SEQUENCE [LARGE SCALE GENOMIC DNA]</scope>
    <source>
        <strain evidence="7">ATCC 14822 / DSM 2638 / NCIMB 8403 / VKM B-1763</strain>
    </source>
</reference>
<keyword evidence="4 5" id="KW-0472">Membrane</keyword>
<evidence type="ECO:0000256" key="3">
    <source>
        <dbReference type="ARBA" id="ARBA00022989"/>
    </source>
</evidence>
<dbReference type="EMBL" id="CP001649">
    <property type="protein sequence ID" value="ACS79769.1"/>
    <property type="molecule type" value="Genomic_DNA"/>
</dbReference>
<dbReference type="NCBIfam" id="NF010395">
    <property type="entry name" value="PRK13823.1"/>
    <property type="match status" value="1"/>
</dbReference>
<keyword evidence="2 5" id="KW-0812">Transmembrane</keyword>
<feature type="transmembrane region" description="Helical" evidence="5">
    <location>
        <begin position="37"/>
        <end position="66"/>
    </location>
</feature>
<dbReference type="STRING" id="526222.Desal_1707"/>
<accession>C6BT65</accession>
<proteinExistence type="predicted"/>
<sequence length="99" mass="11336">MSLSQELLVRTVVIHRSLHRHTLVLGAERELVMSSALISFILVVVGKDLVSAGAALFFWITSVILLRMMAKEDPQMSQVWLRRNAYQTIYPAKSTPWRR</sequence>
<keyword evidence="7" id="KW-1185">Reference proteome</keyword>
<protein>
    <submittedName>
        <fullName evidence="6">Conjugal transfer TrbD family protein</fullName>
    </submittedName>
</protein>
<comment type="subcellular location">
    <subcellularLocation>
        <location evidence="1">Membrane</location>
    </subcellularLocation>
</comment>
<organism evidence="6 7">
    <name type="scientific">Maridesulfovibrio salexigens (strain ATCC 14822 / DSM 2638 / NCIMB 8403 / VKM B-1763)</name>
    <name type="common">Desulfovibrio salexigens</name>
    <dbReference type="NCBI Taxonomy" id="526222"/>
    <lineage>
        <taxon>Bacteria</taxon>
        <taxon>Pseudomonadati</taxon>
        <taxon>Thermodesulfobacteriota</taxon>
        <taxon>Desulfovibrionia</taxon>
        <taxon>Desulfovibrionales</taxon>
        <taxon>Desulfovibrionaceae</taxon>
        <taxon>Maridesulfovibrio</taxon>
    </lineage>
</organism>